<evidence type="ECO:0000256" key="10">
    <source>
        <dbReference type="ARBA" id="ARBA00025198"/>
    </source>
</evidence>
<sequence length="190" mass="20074">MATSALPLATGLLVAGAPGAYAAGMPQLDFGNPLVIGQVIWGAAIFLVFYLIVSRSALPRVSTVIANRDTQIANDLDIARDAKAAADQAVEELRRARHDAAREAQDNIERVINEARSAAAQQTAAMNARLAREIHEAEARLSEARTKAMGSLRDIAQDAASTMVRQLTGIDADAARLRTHVDAAAGARGH</sequence>
<evidence type="ECO:0000256" key="5">
    <source>
        <dbReference type="ARBA" id="ARBA00022781"/>
    </source>
</evidence>
<comment type="subunit">
    <text evidence="13">F-type ATPases have 2 components, F(1) - the catalytic core - and F(0) - the membrane proton channel. F(1) has five subunits: alpha(3), beta(3), gamma(1), delta(1), epsilon(1). F(0) has three main subunits: a(1), b(2) and c(10-14). The alpha and beta chains form an alternating ring which encloses part of the gamma chain. F(1) is attached to F(0) by a central stalk formed by the gamma and epsilon chains, while a peripheral stalk is formed by the delta and b chains.</text>
</comment>
<keyword evidence="8 13" id="KW-0472">Membrane</keyword>
<evidence type="ECO:0000256" key="13">
    <source>
        <dbReference type="HAMAP-Rule" id="MF_01398"/>
    </source>
</evidence>
<comment type="subcellular location">
    <subcellularLocation>
        <location evidence="13">Cell membrane</location>
        <topology evidence="13">Single-pass membrane protein</topology>
    </subcellularLocation>
    <subcellularLocation>
        <location evidence="12">Endomembrane system</location>
        <topology evidence="12">Single-pass membrane protein</topology>
    </subcellularLocation>
</comment>
<dbReference type="GO" id="GO:0046961">
    <property type="term" value="F:proton-transporting ATPase activity, rotational mechanism"/>
    <property type="evidence" value="ECO:0007669"/>
    <property type="project" value="TreeGrafter"/>
</dbReference>
<evidence type="ECO:0000256" key="15">
    <source>
        <dbReference type="SAM" id="Coils"/>
    </source>
</evidence>
<dbReference type="EMBL" id="JABXXR010000194">
    <property type="protein sequence ID" value="NVN41833.1"/>
    <property type="molecule type" value="Genomic_DNA"/>
</dbReference>
<protein>
    <recommendedName>
        <fullName evidence="13">ATP synthase subunit b</fullName>
    </recommendedName>
    <alternativeName>
        <fullName evidence="13">ATP synthase F(0) sector subunit b</fullName>
    </alternativeName>
    <alternativeName>
        <fullName evidence="13">ATPase subunit I</fullName>
    </alternativeName>
    <alternativeName>
        <fullName evidence="13">F-type ATPase subunit b</fullName>
        <shortName evidence="13">F-ATPase subunit b</shortName>
    </alternativeName>
</protein>
<evidence type="ECO:0000256" key="4">
    <source>
        <dbReference type="ARBA" id="ARBA00022692"/>
    </source>
</evidence>
<dbReference type="GO" id="GO:0012505">
    <property type="term" value="C:endomembrane system"/>
    <property type="evidence" value="ECO:0007669"/>
    <property type="project" value="UniProtKB-SubCell"/>
</dbReference>
<evidence type="ECO:0000256" key="2">
    <source>
        <dbReference type="ARBA" id="ARBA00022448"/>
    </source>
</evidence>
<feature type="signal peptide" evidence="16">
    <location>
        <begin position="1"/>
        <end position="22"/>
    </location>
</feature>
<reference evidence="17 18" key="1">
    <citation type="submission" date="2020-06" db="EMBL/GenBank/DDBJ databases">
        <title>Description of novel acetic acid bacteria.</title>
        <authorList>
            <person name="Sombolestani A."/>
        </authorList>
    </citation>
    <scope>NUCLEOTIDE SEQUENCE [LARGE SCALE GENOMIC DNA]</scope>
    <source>
        <strain evidence="17 18">LMG 27010</strain>
    </source>
</reference>
<keyword evidence="15" id="KW-0175">Coiled coil</keyword>
<keyword evidence="7 13" id="KW-0406">Ion transport</keyword>
<evidence type="ECO:0000256" key="7">
    <source>
        <dbReference type="ARBA" id="ARBA00023065"/>
    </source>
</evidence>
<keyword evidence="9 13" id="KW-0066">ATP synthesis</keyword>
<feature type="transmembrane region" description="Helical" evidence="13">
    <location>
        <begin position="32"/>
        <end position="53"/>
    </location>
</feature>
<comment type="caution">
    <text evidence="17">The sequence shown here is derived from an EMBL/GenBank/DDBJ whole genome shotgun (WGS) entry which is preliminary data.</text>
</comment>
<comment type="function">
    <text evidence="10 13">F(1)F(0) ATP synthase produces ATP from ADP in the presence of a proton or sodium gradient. F-type ATPases consist of two structural domains, F(1) containing the extramembraneous catalytic core and F(0) containing the membrane proton channel, linked together by a central stalk and a peripheral stalk. During catalysis, ATP synthesis in the catalytic domain of F(1) is coupled via a rotary mechanism of the central stalk subunits to proton translocation.</text>
</comment>
<name>A0A850PG69_9PROT</name>
<dbReference type="AlphaFoldDB" id="A0A850PG69"/>
<proteinExistence type="inferred from homology"/>
<dbReference type="Pfam" id="PF00430">
    <property type="entry name" value="ATP-synt_B"/>
    <property type="match status" value="1"/>
</dbReference>
<gene>
    <name evidence="13" type="primary">atpF</name>
    <name evidence="17" type="ORF">HUK82_14875</name>
</gene>
<dbReference type="InterPro" id="IPR050059">
    <property type="entry name" value="ATP_synthase_B_chain"/>
</dbReference>
<dbReference type="HAMAP" id="MF_01398">
    <property type="entry name" value="ATP_synth_b_bprime"/>
    <property type="match status" value="1"/>
</dbReference>
<evidence type="ECO:0000256" key="16">
    <source>
        <dbReference type="SAM" id="SignalP"/>
    </source>
</evidence>
<dbReference type="GO" id="GO:0046933">
    <property type="term" value="F:proton-transporting ATP synthase activity, rotational mechanism"/>
    <property type="evidence" value="ECO:0007669"/>
    <property type="project" value="UniProtKB-UniRule"/>
</dbReference>
<dbReference type="CDD" id="cd06503">
    <property type="entry name" value="ATP-synt_Fo_b"/>
    <property type="match status" value="1"/>
</dbReference>
<dbReference type="GO" id="GO:0005886">
    <property type="term" value="C:plasma membrane"/>
    <property type="evidence" value="ECO:0007669"/>
    <property type="project" value="UniProtKB-SubCell"/>
</dbReference>
<keyword evidence="5 13" id="KW-0375">Hydrogen ion transport</keyword>
<comment type="similarity">
    <text evidence="1 13 14">Belongs to the ATPase B chain family.</text>
</comment>
<organism evidence="17 18">
    <name type="scientific">Ameyamaea chiangmaiensis</name>
    <dbReference type="NCBI Taxonomy" id="442969"/>
    <lineage>
        <taxon>Bacteria</taxon>
        <taxon>Pseudomonadati</taxon>
        <taxon>Pseudomonadota</taxon>
        <taxon>Alphaproteobacteria</taxon>
        <taxon>Acetobacterales</taxon>
        <taxon>Acetobacteraceae</taxon>
        <taxon>Ameyamaea</taxon>
    </lineage>
</organism>
<accession>A0A850PG69</accession>
<keyword evidence="18" id="KW-1185">Reference proteome</keyword>
<evidence type="ECO:0000313" key="18">
    <source>
        <dbReference type="Proteomes" id="UP000585665"/>
    </source>
</evidence>
<dbReference type="GO" id="GO:0045259">
    <property type="term" value="C:proton-transporting ATP synthase complex"/>
    <property type="evidence" value="ECO:0007669"/>
    <property type="project" value="UniProtKB-KW"/>
</dbReference>
<keyword evidence="2 13" id="KW-0813">Transport</keyword>
<evidence type="ECO:0000256" key="14">
    <source>
        <dbReference type="RuleBase" id="RU003848"/>
    </source>
</evidence>
<evidence type="ECO:0000256" key="3">
    <source>
        <dbReference type="ARBA" id="ARBA00022547"/>
    </source>
</evidence>
<dbReference type="PANTHER" id="PTHR33445:SF1">
    <property type="entry name" value="ATP SYNTHASE SUBUNIT B"/>
    <property type="match status" value="1"/>
</dbReference>
<evidence type="ECO:0000256" key="8">
    <source>
        <dbReference type="ARBA" id="ARBA00023136"/>
    </source>
</evidence>
<feature type="coiled-coil region" evidence="15">
    <location>
        <begin position="76"/>
        <end position="147"/>
    </location>
</feature>
<evidence type="ECO:0000256" key="11">
    <source>
        <dbReference type="ARBA" id="ARBA00025614"/>
    </source>
</evidence>
<keyword evidence="16" id="KW-0732">Signal</keyword>
<comment type="function">
    <text evidence="11">Component of the F(0) channel, it forms part of the peripheral stalk, linking F(1) to F(0). The b'-subunit is a diverged and duplicated form of b found in plants and photosynthetic bacteria.</text>
</comment>
<feature type="chain" id="PRO_5032904719" description="ATP synthase subunit b" evidence="16">
    <location>
        <begin position="23"/>
        <end position="190"/>
    </location>
</feature>
<keyword evidence="6 13" id="KW-1133">Transmembrane helix</keyword>
<keyword evidence="3 13" id="KW-0138">CF(0)</keyword>
<evidence type="ECO:0000313" key="17">
    <source>
        <dbReference type="EMBL" id="NVN41833.1"/>
    </source>
</evidence>
<evidence type="ECO:0000256" key="12">
    <source>
        <dbReference type="ARBA" id="ARBA00037847"/>
    </source>
</evidence>
<evidence type="ECO:0000256" key="9">
    <source>
        <dbReference type="ARBA" id="ARBA00023310"/>
    </source>
</evidence>
<keyword evidence="4 13" id="KW-0812">Transmembrane</keyword>
<dbReference type="PANTHER" id="PTHR33445">
    <property type="entry name" value="ATP SYNTHASE SUBUNIT B', CHLOROPLASTIC"/>
    <property type="match status" value="1"/>
</dbReference>
<keyword evidence="13" id="KW-1003">Cell membrane</keyword>
<dbReference type="InterPro" id="IPR002146">
    <property type="entry name" value="ATP_synth_b/b'su_bac/chlpt"/>
</dbReference>
<evidence type="ECO:0000256" key="6">
    <source>
        <dbReference type="ARBA" id="ARBA00022989"/>
    </source>
</evidence>
<evidence type="ECO:0000256" key="1">
    <source>
        <dbReference type="ARBA" id="ARBA00005513"/>
    </source>
</evidence>
<dbReference type="Proteomes" id="UP000585665">
    <property type="component" value="Unassembled WGS sequence"/>
</dbReference>